<comment type="caution">
    <text evidence="3">The sequence shown here is derived from an EMBL/GenBank/DDBJ whole genome shotgun (WGS) entry which is preliminary data.</text>
</comment>
<feature type="transmembrane region" description="Helical" evidence="2">
    <location>
        <begin position="32"/>
        <end position="50"/>
    </location>
</feature>
<organism evidence="3 4">
    <name type="scientific">Evansella vedderi</name>
    <dbReference type="NCBI Taxonomy" id="38282"/>
    <lineage>
        <taxon>Bacteria</taxon>
        <taxon>Bacillati</taxon>
        <taxon>Bacillota</taxon>
        <taxon>Bacilli</taxon>
        <taxon>Bacillales</taxon>
        <taxon>Bacillaceae</taxon>
        <taxon>Evansella</taxon>
    </lineage>
</organism>
<evidence type="ECO:0000256" key="1">
    <source>
        <dbReference type="SAM" id="MobiDB-lite"/>
    </source>
</evidence>
<name>A0ABT9ZZI8_9BACI</name>
<reference evidence="3 4" key="1">
    <citation type="submission" date="2023-07" db="EMBL/GenBank/DDBJ databases">
        <title>Genomic Encyclopedia of Type Strains, Phase IV (KMG-IV): sequencing the most valuable type-strain genomes for metagenomic binning, comparative biology and taxonomic classification.</title>
        <authorList>
            <person name="Goeker M."/>
        </authorList>
    </citation>
    <scope>NUCLEOTIDE SEQUENCE [LARGE SCALE GENOMIC DNA]</scope>
    <source>
        <strain evidence="3 4">DSM 9768</strain>
    </source>
</reference>
<proteinExistence type="predicted"/>
<feature type="transmembrane region" description="Helical" evidence="2">
    <location>
        <begin position="7"/>
        <end position="26"/>
    </location>
</feature>
<evidence type="ECO:0000256" key="2">
    <source>
        <dbReference type="SAM" id="Phobius"/>
    </source>
</evidence>
<dbReference type="InterPro" id="IPR048110">
    <property type="entry name" value="SA1362/YqhP-like"/>
</dbReference>
<accession>A0ABT9ZZI8</accession>
<dbReference type="RefSeq" id="WP_307328127.1">
    <property type="nucleotide sequence ID" value="NZ_JAUSUG010000015.1"/>
</dbReference>
<protein>
    <submittedName>
        <fullName evidence="3">Uncharacterized protein</fullName>
    </submittedName>
</protein>
<feature type="compositionally biased region" description="Polar residues" evidence="1">
    <location>
        <begin position="67"/>
        <end position="86"/>
    </location>
</feature>
<feature type="region of interest" description="Disordered" evidence="1">
    <location>
        <begin position="66"/>
        <end position="102"/>
    </location>
</feature>
<gene>
    <name evidence="3" type="ORF">J2S74_003687</name>
</gene>
<dbReference type="NCBIfam" id="NF041554">
    <property type="entry name" value="SA1362_fam"/>
    <property type="match status" value="1"/>
</dbReference>
<keyword evidence="2" id="KW-0812">Transmembrane</keyword>
<keyword evidence="2" id="KW-1133">Transmembrane helix</keyword>
<dbReference type="Proteomes" id="UP001230005">
    <property type="component" value="Unassembled WGS sequence"/>
</dbReference>
<keyword evidence="2" id="KW-0472">Membrane</keyword>
<keyword evidence="4" id="KW-1185">Reference proteome</keyword>
<dbReference type="EMBL" id="JAUSUG010000015">
    <property type="protein sequence ID" value="MDQ0256269.1"/>
    <property type="molecule type" value="Genomic_DNA"/>
</dbReference>
<feature type="compositionally biased region" description="Basic residues" evidence="1">
    <location>
        <begin position="87"/>
        <end position="101"/>
    </location>
</feature>
<sequence length="125" mass="14256">MLRHSYHPLILTIIGLAILGIGYNLVRSPGAFFTQILITAGIVVLLIFVMKKFILPRLMRSQAPYGQPQSMYTQKSQSTKRPATFSSKKKDKKKRISRPLVKRQSDVKLTVIEGKKNKKKNRALF</sequence>
<evidence type="ECO:0000313" key="4">
    <source>
        <dbReference type="Proteomes" id="UP001230005"/>
    </source>
</evidence>
<evidence type="ECO:0000313" key="3">
    <source>
        <dbReference type="EMBL" id="MDQ0256269.1"/>
    </source>
</evidence>